<protein>
    <submittedName>
        <fullName evidence="1">Uncharacterized protein</fullName>
    </submittedName>
</protein>
<gene>
    <name evidence="1" type="ORF">HPT29_018015</name>
</gene>
<proteinExistence type="predicted"/>
<dbReference type="Proteomes" id="UP001017257">
    <property type="component" value="Chromosome"/>
</dbReference>
<evidence type="ECO:0000313" key="2">
    <source>
        <dbReference type="Proteomes" id="UP001017257"/>
    </source>
</evidence>
<dbReference type="EMBL" id="CP102845">
    <property type="protein sequence ID" value="UVF18392.1"/>
    <property type="molecule type" value="Genomic_DNA"/>
</dbReference>
<dbReference type="RefSeq" id="WP_173945055.1">
    <property type="nucleotide sequence ID" value="NZ_CP102845.1"/>
</dbReference>
<organism evidence="1 2">
    <name type="scientific">Microvirga terrae</name>
    <dbReference type="NCBI Taxonomy" id="2740529"/>
    <lineage>
        <taxon>Bacteria</taxon>
        <taxon>Pseudomonadati</taxon>
        <taxon>Pseudomonadota</taxon>
        <taxon>Alphaproteobacteria</taxon>
        <taxon>Hyphomicrobiales</taxon>
        <taxon>Methylobacteriaceae</taxon>
        <taxon>Microvirga</taxon>
    </lineage>
</organism>
<keyword evidence="2" id="KW-1185">Reference proteome</keyword>
<reference evidence="1" key="1">
    <citation type="submission" date="2022-08" db="EMBL/GenBank/DDBJ databases">
        <title>Microvirga terrae sp. nov., isolated from soil.</title>
        <authorList>
            <person name="Kim K.H."/>
            <person name="Seo Y.L."/>
            <person name="Kim J.M."/>
            <person name="Lee J.K."/>
            <person name="Han D.M."/>
            <person name="Jeon C.O."/>
        </authorList>
    </citation>
    <scope>NUCLEOTIDE SEQUENCE</scope>
    <source>
        <strain evidence="1">R24</strain>
    </source>
</reference>
<sequence length="87" mass="10318">MPIAKMEYFWSNPAAIAERSFFFHRWLSESQYEQLLRFDFELRLGYQEFIKSAGTARFLWENDTEADVQSIFNELPDVPMELVGDLS</sequence>
<name>A0ABY5RNM7_9HYPH</name>
<accession>A0ABY5RNM7</accession>
<evidence type="ECO:0000313" key="1">
    <source>
        <dbReference type="EMBL" id="UVF18392.1"/>
    </source>
</evidence>